<dbReference type="EMBL" id="JSVU01000001">
    <property type="protein sequence ID" value="KJJ39864.1"/>
    <property type="molecule type" value="Genomic_DNA"/>
</dbReference>
<evidence type="ECO:0000256" key="4">
    <source>
        <dbReference type="ARBA" id="ARBA00023172"/>
    </source>
</evidence>
<dbReference type="Pfam" id="PF00589">
    <property type="entry name" value="Phage_integrase"/>
    <property type="match status" value="1"/>
</dbReference>
<evidence type="ECO:0000313" key="9">
    <source>
        <dbReference type="Proteomes" id="UP000033497"/>
    </source>
</evidence>
<dbReference type="Gene3D" id="1.10.150.130">
    <property type="match status" value="1"/>
</dbReference>
<dbReference type="InterPro" id="IPR002104">
    <property type="entry name" value="Integrase_catalytic"/>
</dbReference>
<dbReference type="PROSITE" id="PS51898">
    <property type="entry name" value="TYR_RECOMBINASE"/>
    <property type="match status" value="1"/>
</dbReference>
<organism evidence="8 9">
    <name type="scientific">Aequorivita vladivostokensis</name>
    <dbReference type="NCBI Taxonomy" id="171194"/>
    <lineage>
        <taxon>Bacteria</taxon>
        <taxon>Pseudomonadati</taxon>
        <taxon>Bacteroidota</taxon>
        <taxon>Flavobacteriia</taxon>
        <taxon>Flavobacteriales</taxon>
        <taxon>Flavobacteriaceae</taxon>
        <taxon>Aequorivita</taxon>
    </lineage>
</organism>
<dbReference type="InterPro" id="IPR044068">
    <property type="entry name" value="CB"/>
</dbReference>
<sequence length="316" mass="36918">MSPIVKTELAFLHKIYLSECEFSKSLSKETIKSYNEVFNTFLKILPEVIFVTDVTPQVFSIFFKRLSTRKRVVGKDKIKVGVSMSTIATYYNKLIVFIRWLENNNYLEKYAVSNKIVKPLNPSYEDEKALSEMDITKITSTILVNTINNRFLCVRDLAILNLFIYTGIRKGELLALRVKDIDFEKRLIFIRGVTSKSKRSRYIPIHSDLLTSLKNYLKERKNLNFTSEYLVVSTKDDKNLTTHGLKFWVSKYVRLSGIKFHAHQFRHTFACSMAKNNADITSIMRVLGHSSFKMTERYLRSIRSEDSRMYIDKISF</sequence>
<dbReference type="CDD" id="cd00397">
    <property type="entry name" value="DNA_BRE_C"/>
    <property type="match status" value="1"/>
</dbReference>
<keyword evidence="2" id="KW-0229">DNA integration</keyword>
<keyword evidence="4" id="KW-0233">DNA recombination</keyword>
<dbReference type="Gene3D" id="1.10.443.10">
    <property type="entry name" value="Intergrase catalytic core"/>
    <property type="match status" value="1"/>
</dbReference>
<keyword evidence="3 5" id="KW-0238">DNA-binding</keyword>
<protein>
    <recommendedName>
        <fullName evidence="10">Integrase</fullName>
    </recommendedName>
</protein>
<dbReference type="SUPFAM" id="SSF56349">
    <property type="entry name" value="DNA breaking-rejoining enzymes"/>
    <property type="match status" value="1"/>
</dbReference>
<feature type="domain" description="Tyr recombinase" evidence="6">
    <location>
        <begin position="125"/>
        <end position="311"/>
    </location>
</feature>
<evidence type="ECO:0000256" key="2">
    <source>
        <dbReference type="ARBA" id="ARBA00022908"/>
    </source>
</evidence>
<evidence type="ECO:0008006" key="10">
    <source>
        <dbReference type="Google" id="ProtNLM"/>
    </source>
</evidence>
<evidence type="ECO:0000259" key="7">
    <source>
        <dbReference type="PROSITE" id="PS51900"/>
    </source>
</evidence>
<reference evidence="8 9" key="1">
    <citation type="submission" date="2014-10" db="EMBL/GenBank/DDBJ databases">
        <title>Genome sequencing of Vitellibacter vladivostokensis KMM 3516.</title>
        <authorList>
            <person name="Thevarajoo S."/>
            <person name="Selvaratnam C."/>
            <person name="Goh K.M."/>
            <person name="Chong C.S."/>
        </authorList>
    </citation>
    <scope>NUCLEOTIDE SEQUENCE [LARGE SCALE GENOMIC DNA]</scope>
    <source>
        <strain evidence="8 9">KMM 3516</strain>
    </source>
</reference>
<comment type="caution">
    <text evidence="8">The sequence shown here is derived from an EMBL/GenBank/DDBJ whole genome shotgun (WGS) entry which is preliminary data.</text>
</comment>
<dbReference type="Proteomes" id="UP000033497">
    <property type="component" value="Unassembled WGS sequence"/>
</dbReference>
<comment type="similarity">
    <text evidence="1">Belongs to the 'phage' integrase family.</text>
</comment>
<evidence type="ECO:0000256" key="5">
    <source>
        <dbReference type="PROSITE-ProRule" id="PRU01248"/>
    </source>
</evidence>
<gene>
    <name evidence="8" type="ORF">MB09_01455</name>
</gene>
<evidence type="ECO:0000256" key="3">
    <source>
        <dbReference type="ARBA" id="ARBA00023125"/>
    </source>
</evidence>
<dbReference type="InterPro" id="IPR050090">
    <property type="entry name" value="Tyrosine_recombinase_XerCD"/>
</dbReference>
<proteinExistence type="inferred from homology"/>
<dbReference type="PANTHER" id="PTHR30349:SF41">
    <property type="entry name" value="INTEGRASE_RECOMBINASE PROTEIN MJ0367-RELATED"/>
    <property type="match status" value="1"/>
</dbReference>
<feature type="domain" description="Core-binding (CB)" evidence="7">
    <location>
        <begin position="1"/>
        <end position="102"/>
    </location>
</feature>
<evidence type="ECO:0000259" key="6">
    <source>
        <dbReference type="PROSITE" id="PS51898"/>
    </source>
</evidence>
<accession>A0ABR5DM69</accession>
<dbReference type="InterPro" id="IPR013762">
    <property type="entry name" value="Integrase-like_cat_sf"/>
</dbReference>
<dbReference type="PROSITE" id="PS51900">
    <property type="entry name" value="CB"/>
    <property type="match status" value="1"/>
</dbReference>
<evidence type="ECO:0000256" key="1">
    <source>
        <dbReference type="ARBA" id="ARBA00008857"/>
    </source>
</evidence>
<dbReference type="PANTHER" id="PTHR30349">
    <property type="entry name" value="PHAGE INTEGRASE-RELATED"/>
    <property type="match status" value="1"/>
</dbReference>
<dbReference type="InterPro" id="IPR010998">
    <property type="entry name" value="Integrase_recombinase_N"/>
</dbReference>
<dbReference type="InterPro" id="IPR011010">
    <property type="entry name" value="DNA_brk_join_enz"/>
</dbReference>
<evidence type="ECO:0000313" key="8">
    <source>
        <dbReference type="EMBL" id="KJJ39864.1"/>
    </source>
</evidence>
<name>A0ABR5DM69_9FLAO</name>
<keyword evidence="9" id="KW-1185">Reference proteome</keyword>